<name>A0A6J5Z9Y2_9ZZZZ</name>
<gene>
    <name evidence="2" type="ORF">UFOPK3574_00801</name>
</gene>
<keyword evidence="1" id="KW-1133">Transmembrane helix</keyword>
<proteinExistence type="predicted"/>
<dbReference type="AlphaFoldDB" id="A0A6J5Z9Y2"/>
<evidence type="ECO:0000313" key="2">
    <source>
        <dbReference type="EMBL" id="CAB4339404.1"/>
    </source>
</evidence>
<dbReference type="EMBL" id="CAESAF010000088">
    <property type="protein sequence ID" value="CAB4339404.1"/>
    <property type="molecule type" value="Genomic_DNA"/>
</dbReference>
<protein>
    <submittedName>
        <fullName evidence="2">Unannotated protein</fullName>
    </submittedName>
</protein>
<keyword evidence="1" id="KW-0812">Transmembrane</keyword>
<evidence type="ECO:0000256" key="1">
    <source>
        <dbReference type="SAM" id="Phobius"/>
    </source>
</evidence>
<sequence>MGITVNEPGELTLTENYSRGWRAMQDGSRLQRKVSVDGLPVFTVTEPGLVTVMYDGTSRRAWLSFQTIVLVTVVVLALPAGRRRREIEDAELA</sequence>
<accession>A0A6J5Z9Y2</accession>
<organism evidence="2">
    <name type="scientific">freshwater metagenome</name>
    <dbReference type="NCBI Taxonomy" id="449393"/>
    <lineage>
        <taxon>unclassified sequences</taxon>
        <taxon>metagenomes</taxon>
        <taxon>ecological metagenomes</taxon>
    </lineage>
</organism>
<reference evidence="2" key="1">
    <citation type="submission" date="2020-05" db="EMBL/GenBank/DDBJ databases">
        <authorList>
            <person name="Chiriac C."/>
            <person name="Salcher M."/>
            <person name="Ghai R."/>
            <person name="Kavagutti S V."/>
        </authorList>
    </citation>
    <scope>NUCLEOTIDE SEQUENCE</scope>
</reference>
<feature type="transmembrane region" description="Helical" evidence="1">
    <location>
        <begin position="61"/>
        <end position="78"/>
    </location>
</feature>
<keyword evidence="1" id="KW-0472">Membrane</keyword>